<sequence>MRTTRQMSITLPTEMADAVRERVRSGQYASESEVVRDGLRALIARDQAVEAWLQGEVAATYDAMQSKPDDVIEIADVRAHLAARRKA</sequence>
<reference evidence="3 4" key="1">
    <citation type="submission" date="2020-04" db="EMBL/GenBank/DDBJ databases">
        <title>Sequencing and Assembly of C. fimi.</title>
        <authorList>
            <person name="Ramsey A.R."/>
        </authorList>
    </citation>
    <scope>NUCLEOTIDE SEQUENCE [LARGE SCALE GENOMIC DNA]</scope>
    <source>
        <strain evidence="3 4">SB</strain>
    </source>
</reference>
<dbReference type="CDD" id="cd22231">
    <property type="entry name" value="RHH_NikR_HicB-like"/>
    <property type="match status" value="1"/>
</dbReference>
<accession>A0A7Y0QHW4</accession>
<evidence type="ECO:0000256" key="1">
    <source>
        <dbReference type="ARBA" id="ARBA00008580"/>
    </source>
</evidence>
<evidence type="ECO:0000313" key="3">
    <source>
        <dbReference type="EMBL" id="NMR21616.1"/>
    </source>
</evidence>
<dbReference type="SUPFAM" id="SSF47598">
    <property type="entry name" value="Ribbon-helix-helix"/>
    <property type="match status" value="1"/>
</dbReference>
<gene>
    <name evidence="3" type="ORF">HIR71_15555</name>
</gene>
<dbReference type="InterPro" id="IPR038296">
    <property type="entry name" value="ParD_sf"/>
</dbReference>
<protein>
    <submittedName>
        <fullName evidence="3">Type II toxin-antitoxin system ParD family antitoxin</fullName>
    </submittedName>
</protein>
<evidence type="ECO:0000256" key="2">
    <source>
        <dbReference type="ARBA" id="ARBA00022649"/>
    </source>
</evidence>
<comment type="caution">
    <text evidence="3">The sequence shown here is derived from an EMBL/GenBank/DDBJ whole genome shotgun (WGS) entry which is preliminary data.</text>
</comment>
<name>A0A7Y0QHW4_CELFI</name>
<dbReference type="Pfam" id="PF03693">
    <property type="entry name" value="ParD_antitoxin"/>
    <property type="match status" value="1"/>
</dbReference>
<organism evidence="3 4">
    <name type="scientific">Cellulomonas fimi</name>
    <dbReference type="NCBI Taxonomy" id="1708"/>
    <lineage>
        <taxon>Bacteria</taxon>
        <taxon>Bacillati</taxon>
        <taxon>Actinomycetota</taxon>
        <taxon>Actinomycetes</taxon>
        <taxon>Micrococcales</taxon>
        <taxon>Cellulomonadaceae</taxon>
        <taxon>Cellulomonas</taxon>
    </lineage>
</organism>
<dbReference type="Gene3D" id="6.10.10.120">
    <property type="entry name" value="Antitoxin ParD1-like"/>
    <property type="match status" value="1"/>
</dbReference>
<keyword evidence="4" id="KW-1185">Reference proteome</keyword>
<dbReference type="Proteomes" id="UP000562124">
    <property type="component" value="Unassembled WGS sequence"/>
</dbReference>
<comment type="similarity">
    <text evidence="1">Belongs to the ParD antitoxin family.</text>
</comment>
<dbReference type="InterPro" id="IPR022789">
    <property type="entry name" value="ParD"/>
</dbReference>
<dbReference type="PANTHER" id="PTHR36582:SF2">
    <property type="entry name" value="ANTITOXIN PARD"/>
    <property type="match status" value="1"/>
</dbReference>
<dbReference type="InterPro" id="IPR010985">
    <property type="entry name" value="Ribbon_hlx_hlx"/>
</dbReference>
<dbReference type="AlphaFoldDB" id="A0A7Y0QHW4"/>
<keyword evidence="2" id="KW-1277">Toxin-antitoxin system</keyword>
<evidence type="ECO:0000313" key="4">
    <source>
        <dbReference type="Proteomes" id="UP000562124"/>
    </source>
</evidence>
<dbReference type="GO" id="GO:0006355">
    <property type="term" value="P:regulation of DNA-templated transcription"/>
    <property type="evidence" value="ECO:0007669"/>
    <property type="project" value="InterPro"/>
</dbReference>
<proteinExistence type="inferred from homology"/>
<dbReference type="EMBL" id="JABCJJ010000045">
    <property type="protein sequence ID" value="NMR21616.1"/>
    <property type="molecule type" value="Genomic_DNA"/>
</dbReference>
<dbReference type="PANTHER" id="PTHR36582">
    <property type="entry name" value="ANTITOXIN PARD"/>
    <property type="match status" value="1"/>
</dbReference>
<dbReference type="NCBIfam" id="TIGR02606">
    <property type="entry name" value="antidote_CC2985"/>
    <property type="match status" value="1"/>
</dbReference>